<proteinExistence type="predicted"/>
<name>A0A0C2Z5K3_HEBCY</name>
<reference evidence="1 2" key="1">
    <citation type="submission" date="2014-04" db="EMBL/GenBank/DDBJ databases">
        <authorList>
            <consortium name="DOE Joint Genome Institute"/>
            <person name="Kuo A."/>
            <person name="Gay G."/>
            <person name="Dore J."/>
            <person name="Kohler A."/>
            <person name="Nagy L.G."/>
            <person name="Floudas D."/>
            <person name="Copeland A."/>
            <person name="Barry K.W."/>
            <person name="Cichocki N."/>
            <person name="Veneault-Fourrey C."/>
            <person name="LaButti K."/>
            <person name="Lindquist E.A."/>
            <person name="Lipzen A."/>
            <person name="Lundell T."/>
            <person name="Morin E."/>
            <person name="Murat C."/>
            <person name="Sun H."/>
            <person name="Tunlid A."/>
            <person name="Henrissat B."/>
            <person name="Grigoriev I.V."/>
            <person name="Hibbett D.S."/>
            <person name="Martin F."/>
            <person name="Nordberg H.P."/>
            <person name="Cantor M.N."/>
            <person name="Hua S.X."/>
        </authorList>
    </citation>
    <scope>NUCLEOTIDE SEQUENCE [LARGE SCALE GENOMIC DNA]</scope>
    <source>
        <strain evidence="2">h7</strain>
    </source>
</reference>
<gene>
    <name evidence="1" type="ORF">M413DRAFT_232881</name>
</gene>
<dbReference type="Proteomes" id="UP000053424">
    <property type="component" value="Unassembled WGS sequence"/>
</dbReference>
<protein>
    <submittedName>
        <fullName evidence="1">Uncharacterized protein</fullName>
    </submittedName>
</protein>
<dbReference type="EMBL" id="KN831769">
    <property type="protein sequence ID" value="KIM48477.1"/>
    <property type="molecule type" value="Genomic_DNA"/>
</dbReference>
<evidence type="ECO:0000313" key="2">
    <source>
        <dbReference type="Proteomes" id="UP000053424"/>
    </source>
</evidence>
<dbReference type="HOGENOM" id="CLU_2386407_0_0_1"/>
<dbReference type="AlphaFoldDB" id="A0A0C2Z5K3"/>
<reference evidence="2" key="2">
    <citation type="submission" date="2015-01" db="EMBL/GenBank/DDBJ databases">
        <title>Evolutionary Origins and Diversification of the Mycorrhizal Mutualists.</title>
        <authorList>
            <consortium name="DOE Joint Genome Institute"/>
            <consortium name="Mycorrhizal Genomics Consortium"/>
            <person name="Kohler A."/>
            <person name="Kuo A."/>
            <person name="Nagy L.G."/>
            <person name="Floudas D."/>
            <person name="Copeland A."/>
            <person name="Barry K.W."/>
            <person name="Cichocki N."/>
            <person name="Veneault-Fourrey C."/>
            <person name="LaButti K."/>
            <person name="Lindquist E.A."/>
            <person name="Lipzen A."/>
            <person name="Lundell T."/>
            <person name="Morin E."/>
            <person name="Murat C."/>
            <person name="Riley R."/>
            <person name="Ohm R."/>
            <person name="Sun H."/>
            <person name="Tunlid A."/>
            <person name="Henrissat B."/>
            <person name="Grigoriev I.V."/>
            <person name="Hibbett D.S."/>
            <person name="Martin F."/>
        </authorList>
    </citation>
    <scope>NUCLEOTIDE SEQUENCE [LARGE SCALE GENOMIC DNA]</scope>
    <source>
        <strain evidence="2">h7</strain>
    </source>
</reference>
<accession>A0A0C2Z5K3</accession>
<keyword evidence="2" id="KW-1185">Reference proteome</keyword>
<evidence type="ECO:0000313" key="1">
    <source>
        <dbReference type="EMBL" id="KIM48477.1"/>
    </source>
</evidence>
<sequence>MYIFWIRSKRRSGFHNYDLIHRSGFRAADSDSGPRPELEEPLLSLGREEVSQDITPKVLVKSSSTYRGDPPTVYVCKYVSLLDYYLRPEKDINY</sequence>
<organism evidence="1 2">
    <name type="scientific">Hebeloma cylindrosporum</name>
    <dbReference type="NCBI Taxonomy" id="76867"/>
    <lineage>
        <taxon>Eukaryota</taxon>
        <taxon>Fungi</taxon>
        <taxon>Dikarya</taxon>
        <taxon>Basidiomycota</taxon>
        <taxon>Agaricomycotina</taxon>
        <taxon>Agaricomycetes</taxon>
        <taxon>Agaricomycetidae</taxon>
        <taxon>Agaricales</taxon>
        <taxon>Agaricineae</taxon>
        <taxon>Hymenogastraceae</taxon>
        <taxon>Hebeloma</taxon>
    </lineage>
</organism>